<proteinExistence type="predicted"/>
<evidence type="ECO:0000256" key="1">
    <source>
        <dbReference type="SAM" id="MobiDB-lite"/>
    </source>
</evidence>
<keyword evidence="2" id="KW-0732">Signal</keyword>
<reference evidence="3 4" key="1">
    <citation type="submission" date="2019-05" db="EMBL/GenBank/DDBJ databases">
        <title>Genome sequences of Thalassotalea litorea 1K03283.</title>
        <authorList>
            <person name="Zhang D."/>
        </authorList>
    </citation>
    <scope>NUCLEOTIDE SEQUENCE [LARGE SCALE GENOMIC DNA]</scope>
    <source>
        <strain evidence="3 4">MCCC 1K03283</strain>
    </source>
</reference>
<evidence type="ECO:0000313" key="4">
    <source>
        <dbReference type="Proteomes" id="UP000307790"/>
    </source>
</evidence>
<dbReference type="OrthoDB" id="4750212at2"/>
<organism evidence="3 4">
    <name type="scientific">Thalassotalea litorea</name>
    <dbReference type="NCBI Taxonomy" id="2020715"/>
    <lineage>
        <taxon>Bacteria</taxon>
        <taxon>Pseudomonadati</taxon>
        <taxon>Pseudomonadota</taxon>
        <taxon>Gammaproteobacteria</taxon>
        <taxon>Alteromonadales</taxon>
        <taxon>Colwelliaceae</taxon>
        <taxon>Thalassotalea</taxon>
    </lineage>
</organism>
<dbReference type="AlphaFoldDB" id="A0A5R9ILB4"/>
<sequence>MKNLMILAILALTPTLALANTAMDPLLWGCSEISDDDKRLACFDAYIKQKSSLNAQPVSAPKPLVLNSNGDEPQADEKATDNPDQAQNFGLEHKQKKSADVSEISTTIIKASKQSHSNWVFTFENGQKWRTIESTSTLFKVGQDVVIKRGMFNSFSLKKAGSNRTVKVKRVN</sequence>
<accession>A0A5R9ILB4</accession>
<evidence type="ECO:0000256" key="2">
    <source>
        <dbReference type="SAM" id="SignalP"/>
    </source>
</evidence>
<name>A0A5R9ILB4_9GAMM</name>
<feature type="region of interest" description="Disordered" evidence="1">
    <location>
        <begin position="58"/>
        <end position="86"/>
    </location>
</feature>
<comment type="caution">
    <text evidence="3">The sequence shown here is derived from an EMBL/GenBank/DDBJ whole genome shotgun (WGS) entry which is preliminary data.</text>
</comment>
<dbReference type="EMBL" id="VCBC01000007">
    <property type="protein sequence ID" value="TLU65253.1"/>
    <property type="molecule type" value="Genomic_DNA"/>
</dbReference>
<gene>
    <name evidence="3" type="ORF">FE810_08135</name>
</gene>
<feature type="signal peptide" evidence="2">
    <location>
        <begin position="1"/>
        <end position="19"/>
    </location>
</feature>
<evidence type="ECO:0000313" key="3">
    <source>
        <dbReference type="EMBL" id="TLU65253.1"/>
    </source>
</evidence>
<evidence type="ECO:0008006" key="5">
    <source>
        <dbReference type="Google" id="ProtNLM"/>
    </source>
</evidence>
<protein>
    <recommendedName>
        <fullName evidence="5">DUF4124 domain-containing protein</fullName>
    </recommendedName>
</protein>
<dbReference type="Proteomes" id="UP000307790">
    <property type="component" value="Unassembled WGS sequence"/>
</dbReference>
<keyword evidence="4" id="KW-1185">Reference proteome</keyword>
<feature type="chain" id="PRO_5024344270" description="DUF4124 domain-containing protein" evidence="2">
    <location>
        <begin position="20"/>
        <end position="172"/>
    </location>
</feature>
<dbReference type="RefSeq" id="WP_138319556.1">
    <property type="nucleotide sequence ID" value="NZ_VCBC01000007.1"/>
</dbReference>